<sequence length="374" mass="40346">MRLPITMVPPFLPEIDHLFGLATSVNGLLTTIPLLMFALLSPLVASWGVRLGNVKVLFYALIILALGSFLRSIPNVWALFIGTITVGIGISGGNVLLPSIIQEYFANKATLITGLYLTTMSVFAAIGTGGIVPLFQKTGYSAAILVLSSFSLFALLLWTRFSIKLPAKEVEKTISRQTAQKYSVKGAKLTWLVTLYFGIQSLLAYSLIAWLPSYWVHVRFSTTLAGLLMTFFVLVGIPMTMLIPFVARTKQGTLALTIVIGLGMMLGTLSLIISSQNFGLNLFCAILLGMTTVSAFSLSIVFFQQKTSSYEQTAELSGTAQSIGYLLAGTGPLLSGILVDHFHSWPLVFAIYVGLACLLLLVGIVIAFSKPIKG</sequence>
<feature type="transmembrane region" description="Helical" evidence="6">
    <location>
        <begin position="223"/>
        <end position="247"/>
    </location>
</feature>
<evidence type="ECO:0000256" key="6">
    <source>
        <dbReference type="SAM" id="Phobius"/>
    </source>
</evidence>
<dbReference type="InterPro" id="IPR036259">
    <property type="entry name" value="MFS_trans_sf"/>
</dbReference>
<gene>
    <name evidence="8" type="ORF">R54876_GBNLAHCA_01186</name>
</gene>
<feature type="domain" description="Major facilitator superfamily (MFS) profile" evidence="7">
    <location>
        <begin position="1"/>
        <end position="371"/>
    </location>
</feature>
<dbReference type="InterPro" id="IPR052524">
    <property type="entry name" value="MFS_Cyanate_Porter"/>
</dbReference>
<evidence type="ECO:0000313" key="9">
    <source>
        <dbReference type="Proteomes" id="UP001314241"/>
    </source>
</evidence>
<feature type="transmembrane region" description="Helical" evidence="6">
    <location>
        <begin position="189"/>
        <end position="211"/>
    </location>
</feature>
<dbReference type="PROSITE" id="PS50850">
    <property type="entry name" value="MFS"/>
    <property type="match status" value="1"/>
</dbReference>
<dbReference type="EMBL" id="CAWVOH010000002">
    <property type="protein sequence ID" value="CAK8054612.1"/>
    <property type="molecule type" value="Genomic_DNA"/>
</dbReference>
<comment type="caution">
    <text evidence="8">The sequence shown here is derived from an EMBL/GenBank/DDBJ whole genome shotgun (WGS) entry which is preliminary data.</text>
</comment>
<dbReference type="InterPro" id="IPR020846">
    <property type="entry name" value="MFS_dom"/>
</dbReference>
<accession>A0ABM9N5W7</accession>
<evidence type="ECO:0000256" key="5">
    <source>
        <dbReference type="ARBA" id="ARBA00023136"/>
    </source>
</evidence>
<dbReference type="InterPro" id="IPR011701">
    <property type="entry name" value="MFS"/>
</dbReference>
<protein>
    <submittedName>
        <fullName evidence="8">Cyanate permease (CynX)</fullName>
    </submittedName>
</protein>
<evidence type="ECO:0000256" key="3">
    <source>
        <dbReference type="ARBA" id="ARBA00022692"/>
    </source>
</evidence>
<evidence type="ECO:0000256" key="2">
    <source>
        <dbReference type="ARBA" id="ARBA00022448"/>
    </source>
</evidence>
<evidence type="ECO:0000256" key="4">
    <source>
        <dbReference type="ARBA" id="ARBA00022989"/>
    </source>
</evidence>
<feature type="transmembrane region" description="Helical" evidence="6">
    <location>
        <begin position="138"/>
        <end position="158"/>
    </location>
</feature>
<feature type="transmembrane region" description="Helical" evidence="6">
    <location>
        <begin position="109"/>
        <end position="132"/>
    </location>
</feature>
<keyword evidence="5 6" id="KW-0472">Membrane</keyword>
<name>A0ABM9N5W7_9LACO</name>
<dbReference type="Gene3D" id="1.20.1250.20">
    <property type="entry name" value="MFS general substrate transporter like domains"/>
    <property type="match status" value="1"/>
</dbReference>
<proteinExistence type="predicted"/>
<keyword evidence="9" id="KW-1185">Reference proteome</keyword>
<dbReference type="Proteomes" id="UP001314241">
    <property type="component" value="Unassembled WGS sequence"/>
</dbReference>
<feature type="transmembrane region" description="Helical" evidence="6">
    <location>
        <begin position="20"/>
        <end position="40"/>
    </location>
</feature>
<dbReference type="SUPFAM" id="SSF103473">
    <property type="entry name" value="MFS general substrate transporter"/>
    <property type="match status" value="1"/>
</dbReference>
<dbReference type="Pfam" id="PF07690">
    <property type="entry name" value="MFS_1"/>
    <property type="match status" value="1"/>
</dbReference>
<evidence type="ECO:0000259" key="7">
    <source>
        <dbReference type="PROSITE" id="PS50850"/>
    </source>
</evidence>
<reference evidence="8 9" key="1">
    <citation type="submission" date="2024-01" db="EMBL/GenBank/DDBJ databases">
        <authorList>
            <person name="Botero Cardona J."/>
        </authorList>
    </citation>
    <scope>NUCLEOTIDE SEQUENCE [LARGE SCALE GENOMIC DNA]</scope>
    <source>
        <strain evidence="8 9">LMG 33000</strain>
    </source>
</reference>
<feature type="transmembrane region" description="Helical" evidence="6">
    <location>
        <begin position="345"/>
        <end position="368"/>
    </location>
</feature>
<keyword evidence="4 6" id="KW-1133">Transmembrane helix</keyword>
<organism evidence="8 9">
    <name type="scientific">Eupransor demetentiae</name>
    <dbReference type="NCBI Taxonomy" id="3109584"/>
    <lineage>
        <taxon>Bacteria</taxon>
        <taxon>Bacillati</taxon>
        <taxon>Bacillota</taxon>
        <taxon>Bacilli</taxon>
        <taxon>Lactobacillales</taxon>
        <taxon>Lactobacillaceae</taxon>
        <taxon>Eupransor</taxon>
    </lineage>
</organism>
<keyword evidence="3 6" id="KW-0812">Transmembrane</keyword>
<evidence type="ECO:0000313" key="8">
    <source>
        <dbReference type="EMBL" id="CAK8054612.1"/>
    </source>
</evidence>
<keyword evidence="2" id="KW-0813">Transport</keyword>
<comment type="subcellular location">
    <subcellularLocation>
        <location evidence="1">Cell membrane</location>
        <topology evidence="1">Multi-pass membrane protein</topology>
    </subcellularLocation>
</comment>
<feature type="transmembrane region" description="Helical" evidence="6">
    <location>
        <begin position="323"/>
        <end position="339"/>
    </location>
</feature>
<dbReference type="PANTHER" id="PTHR23523:SF2">
    <property type="entry name" value="2-NITROIMIDAZOLE TRANSPORTER"/>
    <property type="match status" value="1"/>
</dbReference>
<dbReference type="PANTHER" id="PTHR23523">
    <property type="match status" value="1"/>
</dbReference>
<feature type="transmembrane region" description="Helical" evidence="6">
    <location>
        <begin position="280"/>
        <end position="303"/>
    </location>
</feature>
<evidence type="ECO:0000256" key="1">
    <source>
        <dbReference type="ARBA" id="ARBA00004651"/>
    </source>
</evidence>
<feature type="transmembrane region" description="Helical" evidence="6">
    <location>
        <begin position="76"/>
        <end position="97"/>
    </location>
</feature>
<feature type="transmembrane region" description="Helical" evidence="6">
    <location>
        <begin position="254"/>
        <end position="274"/>
    </location>
</feature>
<feature type="transmembrane region" description="Helical" evidence="6">
    <location>
        <begin position="52"/>
        <end position="70"/>
    </location>
</feature>